<evidence type="ECO:0000313" key="2">
    <source>
        <dbReference type="EMBL" id="KRL67229.1"/>
    </source>
</evidence>
<evidence type="ECO:0008006" key="4">
    <source>
        <dbReference type="Google" id="ProtNLM"/>
    </source>
</evidence>
<dbReference type="EMBL" id="AZFA01000007">
    <property type="protein sequence ID" value="KRL67229.1"/>
    <property type="molecule type" value="Genomic_DNA"/>
</dbReference>
<feature type="compositionally biased region" description="Basic and acidic residues" evidence="1">
    <location>
        <begin position="33"/>
        <end position="42"/>
    </location>
</feature>
<dbReference type="OrthoDB" id="2333904at2"/>
<dbReference type="Proteomes" id="UP000051647">
    <property type="component" value="Unassembled WGS sequence"/>
</dbReference>
<dbReference type="PATRIC" id="fig|1423815.3.peg.2130"/>
<feature type="compositionally biased region" description="Polar residues" evidence="1">
    <location>
        <begin position="200"/>
        <end position="209"/>
    </location>
</feature>
<organism evidence="2 3">
    <name type="scientific">Companilactobacillus versmoldensis DSM 14857 = KCTC 3814</name>
    <dbReference type="NCBI Taxonomy" id="1423815"/>
    <lineage>
        <taxon>Bacteria</taxon>
        <taxon>Bacillati</taxon>
        <taxon>Bacillota</taxon>
        <taxon>Bacilli</taxon>
        <taxon>Lactobacillales</taxon>
        <taxon>Lactobacillaceae</taxon>
        <taxon>Companilactobacillus</taxon>
    </lineage>
</organism>
<dbReference type="eggNOG" id="ENOG5030BSB">
    <property type="taxonomic scope" value="Bacteria"/>
</dbReference>
<name>A0A0R1SD51_9LACO</name>
<accession>A0A0R1SD51</accession>
<keyword evidence="3" id="KW-1185">Reference proteome</keyword>
<dbReference type="PROSITE" id="PS51257">
    <property type="entry name" value="PROKAR_LIPOPROTEIN"/>
    <property type="match status" value="1"/>
</dbReference>
<dbReference type="AlphaFoldDB" id="A0A0R1SD51"/>
<sequence>MKKSLFVVGLVSLLVLTGCSTNNNSESKTSNSDTEKVSKTDSAKGYQKLGDKDKKNVKFKVTKDNDKDDQDNELSLTINNKTKKDIKFNLAKFSLMSGSDKKASSEKEGTLTVKAGQKKIIDELFEDVSNDVLNGGNLSIQYLNSDNIVAQVDLGEKAATSATSQPDTDANTSTDTSNQNNTTANTNNDQNANTDQSSNTDNSATQADSNAIVKRADQADDLYRRSNGDFSAGLNWTKVDGGWQGTGEDGGSAFVSDSGDVTAHGNTTTYSTIVNAAQNGGPVKP</sequence>
<feature type="region of interest" description="Disordered" evidence="1">
    <location>
        <begin position="22"/>
        <end position="51"/>
    </location>
</feature>
<dbReference type="STRING" id="1423815.FC27_GL002076"/>
<evidence type="ECO:0000313" key="3">
    <source>
        <dbReference type="Proteomes" id="UP000051647"/>
    </source>
</evidence>
<dbReference type="RefSeq" id="WP_010625537.1">
    <property type="nucleotide sequence ID" value="NZ_AZFA01000007.1"/>
</dbReference>
<evidence type="ECO:0000256" key="1">
    <source>
        <dbReference type="SAM" id="MobiDB-lite"/>
    </source>
</evidence>
<gene>
    <name evidence="2" type="ORF">FC27_GL002076</name>
</gene>
<protein>
    <recommendedName>
        <fullName evidence="4">Lipoprotein</fullName>
    </recommendedName>
</protein>
<reference evidence="2 3" key="1">
    <citation type="journal article" date="2015" name="Genome Announc.">
        <title>Expanding the biotechnology potential of lactobacilli through comparative genomics of 213 strains and associated genera.</title>
        <authorList>
            <person name="Sun Z."/>
            <person name="Harris H.M."/>
            <person name="McCann A."/>
            <person name="Guo C."/>
            <person name="Argimon S."/>
            <person name="Zhang W."/>
            <person name="Yang X."/>
            <person name="Jeffery I.B."/>
            <person name="Cooney J.C."/>
            <person name="Kagawa T.F."/>
            <person name="Liu W."/>
            <person name="Song Y."/>
            <person name="Salvetti E."/>
            <person name="Wrobel A."/>
            <person name="Rasinkangas P."/>
            <person name="Parkhill J."/>
            <person name="Rea M.C."/>
            <person name="O'Sullivan O."/>
            <person name="Ritari J."/>
            <person name="Douillard F.P."/>
            <person name="Paul Ross R."/>
            <person name="Yang R."/>
            <person name="Briner A.E."/>
            <person name="Felis G.E."/>
            <person name="de Vos W.M."/>
            <person name="Barrangou R."/>
            <person name="Klaenhammer T.R."/>
            <person name="Caufield P.W."/>
            <person name="Cui Y."/>
            <person name="Zhang H."/>
            <person name="O'Toole P.W."/>
        </authorList>
    </citation>
    <scope>NUCLEOTIDE SEQUENCE [LARGE SCALE GENOMIC DNA]</scope>
    <source>
        <strain evidence="2 3">DSM 14857</strain>
    </source>
</reference>
<feature type="region of interest" description="Disordered" evidence="1">
    <location>
        <begin position="159"/>
        <end position="211"/>
    </location>
</feature>
<feature type="compositionally biased region" description="Low complexity" evidence="1">
    <location>
        <begin position="22"/>
        <end position="32"/>
    </location>
</feature>
<comment type="caution">
    <text evidence="2">The sequence shown here is derived from an EMBL/GenBank/DDBJ whole genome shotgun (WGS) entry which is preliminary data.</text>
</comment>
<feature type="compositionally biased region" description="Low complexity" evidence="1">
    <location>
        <begin position="167"/>
        <end position="199"/>
    </location>
</feature>
<proteinExistence type="predicted"/>